<dbReference type="PANTHER" id="PTHR30055:SF234">
    <property type="entry name" value="HTH-TYPE TRANSCRIPTIONAL REGULATOR BETI"/>
    <property type="match status" value="1"/>
</dbReference>
<dbReference type="Pfam" id="PF00440">
    <property type="entry name" value="TetR_N"/>
    <property type="match status" value="1"/>
</dbReference>
<feature type="DNA-binding region" description="H-T-H motif" evidence="4">
    <location>
        <begin position="26"/>
        <end position="45"/>
    </location>
</feature>
<sequence length="229" mass="25873">MSEERADRILDAAAELLVAWGYRRVTIEDVARRAEIGKGTVYLHFKTKERLFLTVVMREQARLVDRLLTAFAADPANVLPSELARLTYLWVHEDVIVHVIVTGDQETLGALVRSAEGIGPLMKARGQAIADYFEILRERGVIRDDLRPDEQLHAFTAALTGFLNVDPYRMSAEEMSREAKADLLAYMVRSALETPDAPARASRAVPQVLDLYRNLRELLVEEISRQKLT</sequence>
<accession>A0ABW1D389</accession>
<evidence type="ECO:0000256" key="2">
    <source>
        <dbReference type="ARBA" id="ARBA00023125"/>
    </source>
</evidence>
<dbReference type="PRINTS" id="PR00455">
    <property type="entry name" value="HTHTETR"/>
</dbReference>
<dbReference type="EMBL" id="JBHSPA010000065">
    <property type="protein sequence ID" value="MFC5831561.1"/>
    <property type="molecule type" value="Genomic_DNA"/>
</dbReference>
<evidence type="ECO:0000259" key="5">
    <source>
        <dbReference type="PROSITE" id="PS50977"/>
    </source>
</evidence>
<keyword evidence="7" id="KW-1185">Reference proteome</keyword>
<dbReference type="Gene3D" id="1.10.357.10">
    <property type="entry name" value="Tetracycline Repressor, domain 2"/>
    <property type="match status" value="1"/>
</dbReference>
<dbReference type="Proteomes" id="UP001596058">
    <property type="component" value="Unassembled WGS sequence"/>
</dbReference>
<keyword evidence="2 4" id="KW-0238">DNA-binding</keyword>
<evidence type="ECO:0000256" key="1">
    <source>
        <dbReference type="ARBA" id="ARBA00023015"/>
    </source>
</evidence>
<proteinExistence type="predicted"/>
<evidence type="ECO:0000313" key="6">
    <source>
        <dbReference type="EMBL" id="MFC5831561.1"/>
    </source>
</evidence>
<dbReference type="SUPFAM" id="SSF46689">
    <property type="entry name" value="Homeodomain-like"/>
    <property type="match status" value="1"/>
</dbReference>
<protein>
    <submittedName>
        <fullName evidence="6">TetR/AcrR family transcriptional regulator</fullName>
    </submittedName>
</protein>
<dbReference type="RefSeq" id="WP_379521030.1">
    <property type="nucleotide sequence ID" value="NZ_JBHSPA010000065.1"/>
</dbReference>
<dbReference type="InterPro" id="IPR023772">
    <property type="entry name" value="DNA-bd_HTH_TetR-type_CS"/>
</dbReference>
<dbReference type="InterPro" id="IPR001647">
    <property type="entry name" value="HTH_TetR"/>
</dbReference>
<dbReference type="PROSITE" id="PS01081">
    <property type="entry name" value="HTH_TETR_1"/>
    <property type="match status" value="1"/>
</dbReference>
<feature type="domain" description="HTH tetR-type" evidence="5">
    <location>
        <begin position="3"/>
        <end position="63"/>
    </location>
</feature>
<evidence type="ECO:0000256" key="4">
    <source>
        <dbReference type="PROSITE-ProRule" id="PRU00335"/>
    </source>
</evidence>
<keyword evidence="1" id="KW-0805">Transcription regulation</keyword>
<dbReference type="InterPro" id="IPR050109">
    <property type="entry name" value="HTH-type_TetR-like_transc_reg"/>
</dbReference>
<dbReference type="PANTHER" id="PTHR30055">
    <property type="entry name" value="HTH-TYPE TRANSCRIPTIONAL REGULATOR RUTR"/>
    <property type="match status" value="1"/>
</dbReference>
<evidence type="ECO:0000313" key="7">
    <source>
        <dbReference type="Proteomes" id="UP001596058"/>
    </source>
</evidence>
<gene>
    <name evidence="6" type="ORF">ACFPZ3_47600</name>
</gene>
<comment type="caution">
    <text evidence="6">The sequence shown here is derived from an EMBL/GenBank/DDBJ whole genome shotgun (WGS) entry which is preliminary data.</text>
</comment>
<keyword evidence="3" id="KW-0804">Transcription</keyword>
<organism evidence="6 7">
    <name type="scientific">Nonomuraea insulae</name>
    <dbReference type="NCBI Taxonomy" id="1616787"/>
    <lineage>
        <taxon>Bacteria</taxon>
        <taxon>Bacillati</taxon>
        <taxon>Actinomycetota</taxon>
        <taxon>Actinomycetes</taxon>
        <taxon>Streptosporangiales</taxon>
        <taxon>Streptosporangiaceae</taxon>
        <taxon>Nonomuraea</taxon>
    </lineage>
</organism>
<dbReference type="InterPro" id="IPR009057">
    <property type="entry name" value="Homeodomain-like_sf"/>
</dbReference>
<evidence type="ECO:0000256" key="3">
    <source>
        <dbReference type="ARBA" id="ARBA00023163"/>
    </source>
</evidence>
<dbReference type="PROSITE" id="PS50977">
    <property type="entry name" value="HTH_TETR_2"/>
    <property type="match status" value="1"/>
</dbReference>
<name>A0ABW1D389_9ACTN</name>
<reference evidence="7" key="1">
    <citation type="journal article" date="2019" name="Int. J. Syst. Evol. Microbiol.">
        <title>The Global Catalogue of Microorganisms (GCM) 10K type strain sequencing project: providing services to taxonomists for standard genome sequencing and annotation.</title>
        <authorList>
            <consortium name="The Broad Institute Genomics Platform"/>
            <consortium name="The Broad Institute Genome Sequencing Center for Infectious Disease"/>
            <person name="Wu L."/>
            <person name="Ma J."/>
        </authorList>
    </citation>
    <scope>NUCLEOTIDE SEQUENCE [LARGE SCALE GENOMIC DNA]</scope>
    <source>
        <strain evidence="7">CCUG 53903</strain>
    </source>
</reference>